<name>A0A8T3BN42_DENNO</name>
<dbReference type="Gene3D" id="2.40.40.20">
    <property type="match status" value="1"/>
</dbReference>
<dbReference type="GO" id="GO:0010183">
    <property type="term" value="P:pollen tube guidance"/>
    <property type="evidence" value="ECO:0007669"/>
    <property type="project" value="InterPro"/>
</dbReference>
<protein>
    <submittedName>
        <fullName evidence="1">Uncharacterized protein</fullName>
    </submittedName>
</protein>
<dbReference type="GO" id="GO:0036033">
    <property type="term" value="F:mediator complex binding"/>
    <property type="evidence" value="ECO:0007669"/>
    <property type="project" value="InterPro"/>
</dbReference>
<dbReference type="SMR" id="A0A8T3BN42"/>
<dbReference type="GO" id="GO:0005829">
    <property type="term" value="C:cytosol"/>
    <property type="evidence" value="ECO:0007669"/>
    <property type="project" value="TreeGrafter"/>
</dbReference>
<dbReference type="InterPro" id="IPR037502">
    <property type="entry name" value="CBP1"/>
</dbReference>
<organism evidence="1 2">
    <name type="scientific">Dendrobium nobile</name>
    <name type="common">Orchid</name>
    <dbReference type="NCBI Taxonomy" id="94219"/>
    <lineage>
        <taxon>Eukaryota</taxon>
        <taxon>Viridiplantae</taxon>
        <taxon>Streptophyta</taxon>
        <taxon>Embryophyta</taxon>
        <taxon>Tracheophyta</taxon>
        <taxon>Spermatophyta</taxon>
        <taxon>Magnoliopsida</taxon>
        <taxon>Liliopsida</taxon>
        <taxon>Asparagales</taxon>
        <taxon>Orchidaceae</taxon>
        <taxon>Epidendroideae</taxon>
        <taxon>Malaxideae</taxon>
        <taxon>Dendrobiinae</taxon>
        <taxon>Dendrobium</taxon>
    </lineage>
</organism>
<proteinExistence type="predicted"/>
<dbReference type="PANTHER" id="PTHR36345:SF1">
    <property type="entry name" value="CCG-BINDING PROTEIN 1"/>
    <property type="match status" value="1"/>
</dbReference>
<dbReference type="InterPro" id="IPR009010">
    <property type="entry name" value="Asp_de-COase-like_dom_sf"/>
</dbReference>
<evidence type="ECO:0000313" key="2">
    <source>
        <dbReference type="Proteomes" id="UP000829196"/>
    </source>
</evidence>
<dbReference type="GO" id="GO:0005634">
    <property type="term" value="C:nucleus"/>
    <property type="evidence" value="ECO:0007669"/>
    <property type="project" value="TreeGrafter"/>
</dbReference>
<dbReference type="Proteomes" id="UP000829196">
    <property type="component" value="Unassembled WGS sequence"/>
</dbReference>
<accession>A0A8T3BN42</accession>
<evidence type="ECO:0000313" key="1">
    <source>
        <dbReference type="EMBL" id="KAI0513536.1"/>
    </source>
</evidence>
<reference evidence="1" key="1">
    <citation type="journal article" date="2022" name="Front. Genet.">
        <title>Chromosome-Scale Assembly of the Dendrobium nobile Genome Provides Insights Into the Molecular Mechanism of the Biosynthesis of the Medicinal Active Ingredient of Dendrobium.</title>
        <authorList>
            <person name="Xu Q."/>
            <person name="Niu S.-C."/>
            <person name="Li K.-L."/>
            <person name="Zheng P.-J."/>
            <person name="Zhang X.-J."/>
            <person name="Jia Y."/>
            <person name="Liu Y."/>
            <person name="Niu Y.-X."/>
            <person name="Yu L.-H."/>
            <person name="Chen D.-F."/>
            <person name="Zhang G.-Q."/>
        </authorList>
    </citation>
    <scope>NUCLEOTIDE SEQUENCE</scope>
    <source>
        <tissue evidence="1">Leaf</tissue>
    </source>
</reference>
<dbReference type="PANTHER" id="PTHR36345">
    <property type="entry name" value="CCG-BINDING PROTEIN 1"/>
    <property type="match status" value="1"/>
</dbReference>
<sequence length="182" mass="20987">MDLPHLGLITFRLWLPSRRPFHSSTPNSTLLRLRGSKRREVLRDYSIAILEKKKAPNRLIVDEAVNDDNSVVSLNPLTMEKLQMFRGDTILKIRADCRLMLYHLLQPKLLSTVNGNLMKGYFELKDLEEMTREQVEKFVRQAGGVKSLIDCLHGLTTMLKKDAKHRKQLPVHLNAFSILLTL</sequence>
<gene>
    <name evidence="1" type="ORF">KFK09_009561</name>
</gene>
<keyword evidence="2" id="KW-1185">Reference proteome</keyword>
<dbReference type="AlphaFoldDB" id="A0A8T3BN42"/>
<dbReference type="EMBL" id="JAGYWB010000008">
    <property type="protein sequence ID" value="KAI0513536.1"/>
    <property type="molecule type" value="Genomic_DNA"/>
</dbReference>
<dbReference type="SUPFAM" id="SSF50692">
    <property type="entry name" value="ADC-like"/>
    <property type="match status" value="1"/>
</dbReference>
<comment type="caution">
    <text evidence="1">The sequence shown here is derived from an EMBL/GenBank/DDBJ whole genome shotgun (WGS) entry which is preliminary data.</text>
</comment>